<dbReference type="InParanoid" id="A0A0G4FWJ5"/>
<accession>A0A0G4FWJ5</accession>
<dbReference type="SUPFAM" id="SSF48452">
    <property type="entry name" value="TPR-like"/>
    <property type="match status" value="4"/>
</dbReference>
<dbReference type="STRING" id="1169540.A0A0G4FWJ5"/>
<feature type="region of interest" description="Disordered" evidence="7">
    <location>
        <begin position="1654"/>
        <end position="1826"/>
    </location>
</feature>
<dbReference type="EMBL" id="CDMY01000514">
    <property type="protein sequence ID" value="CEM19508.1"/>
    <property type="molecule type" value="Genomic_DNA"/>
</dbReference>
<evidence type="ECO:0000256" key="1">
    <source>
        <dbReference type="ARBA" id="ARBA00022679"/>
    </source>
</evidence>
<feature type="compositionally biased region" description="Polar residues" evidence="7">
    <location>
        <begin position="20"/>
        <end position="40"/>
    </location>
</feature>
<dbReference type="PANTHER" id="PTHR44329">
    <property type="entry name" value="SERINE/THREONINE-PROTEIN KINASE TNNI3K-RELATED"/>
    <property type="match status" value="1"/>
</dbReference>
<dbReference type="Gene3D" id="1.25.40.10">
    <property type="entry name" value="Tetratricopeptide repeat domain"/>
    <property type="match status" value="5"/>
</dbReference>
<feature type="region of interest" description="Disordered" evidence="7">
    <location>
        <begin position="754"/>
        <end position="821"/>
    </location>
</feature>
<proteinExistence type="predicted"/>
<dbReference type="SMART" id="SM00220">
    <property type="entry name" value="S_TKc"/>
    <property type="match status" value="1"/>
</dbReference>
<sequence>MHPTPPPDAGRIPSRHSADVSRTSYVNQNGPLPTGQRVSASGHSVVPVSAFPQSAAVYMQHVHQPAMQITQRGSQWRSSPGPASPLASLLHQAMTAMNKGHFAEAVRLYTEVLRHQTALSGDDYISALHNRGFCNGQLGQWPSATQCFEQAWKYCGRTDLETVKMYVYCLRRTEQTDKAVKVCEQAAVDFPTEPLPYKLLAELLLNVEPMRPQEAIQQALKVLELCDTRSDLDQQDKADARISAHKSLVFAYDLVASVPEAAHHTRHIVECIRKDHDWRGRDRAVYREAIGIRHKYLLHLHRYRKAREELEYILRHDYGFDGHDIRQFVSSGESPEKVQLLVRAADLWRLSGRLEDAATHLHVAQQLRPDTHTITMIADQYLRIAALYDLYPSPSTTPPTPHLLSQAQTLLQTAFEDHPPALFVIFLIGIYLYQTRQYREALVRFQHVLANKERAESADKAGWYIELACVYGMSCDGDMEGWLDGAGGGTELVYLCARMQQMDHRRACLDRLCDGLRRSPVAYKPLIKAATLCLYKGDTGLCRHLLDRARPLCPPSLDLLPHTSQLSSSMSLRQCHEWANYFAQKIIPEAQYTVETDPTATVPPCLTGLVTYILPEAISTPTPAPAPAAAQPSVPLMSHPHAAIDTPASVWREREVDVSPSPLLPFPAPLPPISPYQRAPPTFSAPLDGGPDPFSAPTASAALAAPPSAAAAGVLLPPIPLSVQPGGEETQQGQPPYLSIDHEQAMMLDRERELEMERQQQIEMERQRRLAEQQQQEEQERERERERERQREMERQKQIDMEREMEQQRLQQEKELREQRLRDNEEQLKKVYKEAVKGPQGTAKWQEVLVLASERLQYVCDDERALVMMARGTLELWLAGVGDESRLRDVMQRVKLLPDTVDLGYAINLHLGQQAARDGSETDVERYLGKATMARPGDPHALTSWGQFKSKQGRYKEAEELFLSILPDLMPPDMDISPDMADVLWRQGRYADALPHLQKIADTQGEGMSDDLLAKLIRATVDAQGMSAADSLLRRGLARDLLDVGLLIEYGRWLSSRQQDTDAMRCFDTAMRKMPGDKVGALPPDARETIARSYATQGRTQEAIATYQTLVGELDGTRRAAVWVKLGGLHIQLGAWGEAQSCYEEAIAVGSSGGAAGCLDAWIGLYEVGKRLDGLDLQIKCLTRLIALDKDNANQHTLSLARLHDRSGDRQKAMERYSQLSPPLCDLPDVIARLAQHAIDQKDFAGASRHYDRLLSHEPQNADYLEGYARCLRKLVTTQTSTPSDTRGGVAYRDEAIRAYERLLAVKPAMAEAHYHIAELSGGDYMDGGRDLSKGKKHVALALNMAQSPELRLALHYLGAKYHAMDDQHEEAMAHVRAGLALKATEAALYRLESLIWFRQHKHHDAYNSAQHALRAVKEDDPNAMTIKADLHLLMAQIADRTHNAPKLATHLDEAQKLGPVAVDAYLVPLLQGSMSMSAALAALPSSSSPSVDTSAVEALNFFNKAVELNATHPEAHTKMGYCMCVRGDAEGAKKALSHALELPGSFINAQPSIKGLAHIYMALVAAHEKGDQTPYAAYSHHMQQATALHGPLAAHVASLQATQSSSAGTTHKLSAMAAELTKLTDLYLSERDAQTLAKLLCAHLCLTYIDDTKQPPAPAPTPATPTQQPQPQQQPAPAPAAAPAPQAAPQPTLQAAPGKPQQHLAPGPAAGVERQMRRCMTPQPPSSRPPLNRYGSGSLGQQWGAAASAPPQPHHPYVAPPGPPQPAQPPQPPAPAPAPAPAKAVTPATPAPLAQQRGAYHRSATPPPNYRYASSSQQQQQPAAAAAVAAVPVPVGAAAAAAHQHARSQSPSPAPAPQRREWRAPSAGQPRPPHPHQQAGPAFLPAAHFVYAPPSPAVLPMQQQQYSAVPSSVSGLADPSKPPERGRRMSATTVLGQRLGLTKPERIRYEELTLLKSLGSGGFGSVYSGLYKGHKVAIKKLHLEKGIVTEEQIRDLEAEILAFRDLRHERLVAFYGACLRHPNYCIVTELMEGGSLHDLLHEKKRPLPFRTQWNIAKQTCEGVVFLHACTPTVVHRDLKSLNIVLDRDLNAKLCDFGLTTSMERTHISLKDGMASRITEKVDIWALGCIVIEIFGGPLPFSHCTSIQQIMTSLLLKKEPPVVPHFLPPNIRQIIKRCFEFDPAKRPTAREVLREIENTPH</sequence>
<feature type="compositionally biased region" description="Low complexity" evidence="7">
    <location>
        <begin position="1814"/>
        <end position="1826"/>
    </location>
</feature>
<dbReference type="VEuPathDB" id="CryptoDB:Vbra_1748"/>
<dbReference type="InterPro" id="IPR011990">
    <property type="entry name" value="TPR-like_helical_dom_sf"/>
</dbReference>
<dbReference type="InterPro" id="IPR011009">
    <property type="entry name" value="Kinase-like_dom_sf"/>
</dbReference>
<keyword evidence="1" id="KW-0808">Transferase</keyword>
<feature type="compositionally biased region" description="Basic and acidic residues" evidence="7">
    <location>
        <begin position="754"/>
        <end position="771"/>
    </location>
</feature>
<keyword evidence="4 6" id="KW-0067">ATP-binding</keyword>
<feature type="region of interest" description="Disordered" evidence="7">
    <location>
        <begin position="1840"/>
        <end position="1882"/>
    </location>
</feature>
<feature type="compositionally biased region" description="Pro residues" evidence="7">
    <location>
        <begin position="1673"/>
        <end position="1689"/>
    </location>
</feature>
<evidence type="ECO:0000313" key="10">
    <source>
        <dbReference type="Proteomes" id="UP000041254"/>
    </source>
</evidence>
<dbReference type="GO" id="GO:0004674">
    <property type="term" value="F:protein serine/threonine kinase activity"/>
    <property type="evidence" value="ECO:0007669"/>
    <property type="project" value="TreeGrafter"/>
</dbReference>
<feature type="repeat" description="TPR" evidence="5">
    <location>
        <begin position="1120"/>
        <end position="1153"/>
    </location>
</feature>
<dbReference type="Pfam" id="PF00069">
    <property type="entry name" value="Pkinase"/>
    <property type="match status" value="1"/>
</dbReference>
<feature type="compositionally biased region" description="Pro residues" evidence="7">
    <location>
        <begin position="1751"/>
        <end position="1781"/>
    </location>
</feature>
<dbReference type="SMART" id="SM00028">
    <property type="entry name" value="TPR"/>
    <property type="match status" value="10"/>
</dbReference>
<dbReference type="PROSITE" id="PS50011">
    <property type="entry name" value="PROTEIN_KINASE_DOM"/>
    <property type="match status" value="1"/>
</dbReference>
<evidence type="ECO:0000256" key="2">
    <source>
        <dbReference type="ARBA" id="ARBA00022741"/>
    </source>
</evidence>
<feature type="binding site" evidence="6">
    <location>
        <position position="1981"/>
    </location>
    <ligand>
        <name>ATP</name>
        <dbReference type="ChEBI" id="CHEBI:30616"/>
    </ligand>
</feature>
<feature type="region of interest" description="Disordered" evidence="7">
    <location>
        <begin position="1"/>
        <end position="40"/>
    </location>
</feature>
<protein>
    <recommendedName>
        <fullName evidence="8">Protein kinase domain-containing protein</fullName>
    </recommendedName>
</protein>
<keyword evidence="5" id="KW-0802">TPR repeat</keyword>
<dbReference type="OrthoDB" id="122279at2759"/>
<feature type="compositionally biased region" description="Low complexity" evidence="7">
    <location>
        <begin position="1840"/>
        <end position="1852"/>
    </location>
</feature>
<dbReference type="Pfam" id="PF13432">
    <property type="entry name" value="TPR_16"/>
    <property type="match status" value="1"/>
</dbReference>
<evidence type="ECO:0000259" key="8">
    <source>
        <dbReference type="PROSITE" id="PS50011"/>
    </source>
</evidence>
<dbReference type="SUPFAM" id="SSF56112">
    <property type="entry name" value="Protein kinase-like (PK-like)"/>
    <property type="match status" value="1"/>
</dbReference>
<dbReference type="PROSITE" id="PS00107">
    <property type="entry name" value="PROTEIN_KINASE_ATP"/>
    <property type="match status" value="1"/>
</dbReference>
<dbReference type="InterPro" id="IPR051681">
    <property type="entry name" value="Ser/Thr_Kinases-Pseudokinases"/>
</dbReference>
<feature type="domain" description="Protein kinase" evidence="8">
    <location>
        <begin position="1953"/>
        <end position="2201"/>
    </location>
</feature>
<evidence type="ECO:0000256" key="6">
    <source>
        <dbReference type="PROSITE-ProRule" id="PRU10141"/>
    </source>
</evidence>
<dbReference type="PANTHER" id="PTHR44329:SF288">
    <property type="entry name" value="MITOGEN-ACTIVATED PROTEIN KINASE KINASE KINASE 20"/>
    <property type="match status" value="1"/>
</dbReference>
<keyword evidence="10" id="KW-1185">Reference proteome</keyword>
<evidence type="ECO:0000313" key="9">
    <source>
        <dbReference type="EMBL" id="CEM19508.1"/>
    </source>
</evidence>
<feature type="region of interest" description="Disordered" evidence="7">
    <location>
        <begin position="1910"/>
        <end position="1930"/>
    </location>
</feature>
<dbReference type="InterPro" id="IPR000719">
    <property type="entry name" value="Prot_kinase_dom"/>
</dbReference>
<keyword evidence="2 6" id="KW-0547">Nucleotide-binding</keyword>
<dbReference type="PROSITE" id="PS00108">
    <property type="entry name" value="PROTEIN_KINASE_ST"/>
    <property type="match status" value="1"/>
</dbReference>
<organism evidence="9 10">
    <name type="scientific">Vitrella brassicaformis (strain CCMP3155)</name>
    <dbReference type="NCBI Taxonomy" id="1169540"/>
    <lineage>
        <taxon>Eukaryota</taxon>
        <taxon>Sar</taxon>
        <taxon>Alveolata</taxon>
        <taxon>Colpodellida</taxon>
        <taxon>Vitrellaceae</taxon>
        <taxon>Vitrella</taxon>
    </lineage>
</organism>
<name>A0A0G4FWJ5_VITBC</name>
<gene>
    <name evidence="9" type="ORF">Vbra_1748</name>
</gene>
<dbReference type="Proteomes" id="UP000041254">
    <property type="component" value="Unassembled WGS sequence"/>
</dbReference>
<evidence type="ECO:0000256" key="5">
    <source>
        <dbReference type="PROSITE-ProRule" id="PRU00339"/>
    </source>
</evidence>
<reference evidence="9 10" key="1">
    <citation type="submission" date="2014-11" db="EMBL/GenBank/DDBJ databases">
        <authorList>
            <person name="Zhu J."/>
            <person name="Qi W."/>
            <person name="Song R."/>
        </authorList>
    </citation>
    <scope>NUCLEOTIDE SEQUENCE [LARGE SCALE GENOMIC DNA]</scope>
</reference>
<feature type="compositionally biased region" description="Low complexity" evidence="7">
    <location>
        <begin position="1782"/>
        <end position="1797"/>
    </location>
</feature>
<dbReference type="GO" id="GO:0005524">
    <property type="term" value="F:ATP binding"/>
    <property type="evidence" value="ECO:0007669"/>
    <property type="project" value="UniProtKB-UniRule"/>
</dbReference>
<keyword evidence="3" id="KW-0418">Kinase</keyword>
<dbReference type="InterPro" id="IPR019734">
    <property type="entry name" value="TPR_rpt"/>
</dbReference>
<dbReference type="InterPro" id="IPR008271">
    <property type="entry name" value="Ser/Thr_kinase_AS"/>
</dbReference>
<evidence type="ECO:0000256" key="4">
    <source>
        <dbReference type="ARBA" id="ARBA00022840"/>
    </source>
</evidence>
<dbReference type="InterPro" id="IPR017441">
    <property type="entry name" value="Protein_kinase_ATP_BS"/>
</dbReference>
<evidence type="ECO:0000256" key="7">
    <source>
        <dbReference type="SAM" id="MobiDB-lite"/>
    </source>
</evidence>
<evidence type="ECO:0000256" key="3">
    <source>
        <dbReference type="ARBA" id="ARBA00022777"/>
    </source>
</evidence>
<dbReference type="Gene3D" id="1.10.510.10">
    <property type="entry name" value="Transferase(Phosphotransferase) domain 1"/>
    <property type="match status" value="1"/>
</dbReference>
<dbReference type="PROSITE" id="PS50005">
    <property type="entry name" value="TPR"/>
    <property type="match status" value="1"/>
</dbReference>
<feature type="compositionally biased region" description="Basic and acidic residues" evidence="7">
    <location>
        <begin position="778"/>
        <end position="821"/>
    </location>
</feature>